<dbReference type="STRING" id="13706.A0A1X2H200"/>
<evidence type="ECO:0000313" key="10">
    <source>
        <dbReference type="Proteomes" id="UP000242180"/>
    </source>
</evidence>
<keyword evidence="4" id="KW-0067">ATP-binding</keyword>
<evidence type="ECO:0000256" key="6">
    <source>
        <dbReference type="ARBA" id="ARBA00023136"/>
    </source>
</evidence>
<dbReference type="Gene3D" id="3.40.50.300">
    <property type="entry name" value="P-loop containing nucleotide triphosphate hydrolases"/>
    <property type="match status" value="1"/>
</dbReference>
<dbReference type="GO" id="GO:0005524">
    <property type="term" value="F:ATP binding"/>
    <property type="evidence" value="ECO:0007669"/>
    <property type="project" value="UniProtKB-KW"/>
</dbReference>
<dbReference type="AlphaFoldDB" id="A0A1X2H200"/>
<comment type="caution">
    <text evidence="9">The sequence shown here is derived from an EMBL/GenBank/DDBJ whole genome shotgun (WGS) entry which is preliminary data.</text>
</comment>
<dbReference type="EMBL" id="MCGN01000010">
    <property type="protein sequence ID" value="ORY91834.1"/>
    <property type="molecule type" value="Genomic_DNA"/>
</dbReference>
<keyword evidence="6 7" id="KW-0472">Membrane</keyword>
<gene>
    <name evidence="9" type="ORF">BCR43DRAFT_497361</name>
</gene>
<feature type="transmembrane region" description="Helical" evidence="7">
    <location>
        <begin position="692"/>
        <end position="714"/>
    </location>
</feature>
<comment type="subcellular location">
    <subcellularLocation>
        <location evidence="1">Membrane</location>
        <topology evidence="1">Multi-pass membrane protein</topology>
    </subcellularLocation>
</comment>
<dbReference type="SUPFAM" id="SSF52540">
    <property type="entry name" value="P-loop containing nucleoside triphosphate hydrolases"/>
    <property type="match status" value="1"/>
</dbReference>
<dbReference type="OrthoDB" id="6500128at2759"/>
<evidence type="ECO:0000256" key="1">
    <source>
        <dbReference type="ARBA" id="ARBA00004141"/>
    </source>
</evidence>
<feature type="transmembrane region" description="Helical" evidence="7">
    <location>
        <begin position="28"/>
        <end position="46"/>
    </location>
</feature>
<name>A0A1X2H200_SYNRA</name>
<feature type="transmembrane region" description="Helical" evidence="7">
    <location>
        <begin position="356"/>
        <end position="381"/>
    </location>
</feature>
<evidence type="ECO:0000256" key="2">
    <source>
        <dbReference type="ARBA" id="ARBA00022692"/>
    </source>
</evidence>
<feature type="transmembrane region" description="Helical" evidence="7">
    <location>
        <begin position="58"/>
        <end position="82"/>
    </location>
</feature>
<dbReference type="SUPFAM" id="SSF90123">
    <property type="entry name" value="ABC transporter transmembrane region"/>
    <property type="match status" value="1"/>
</dbReference>
<feature type="transmembrane region" description="Helical" evidence="7">
    <location>
        <begin position="820"/>
        <end position="843"/>
    </location>
</feature>
<feature type="transmembrane region" description="Helical" evidence="7">
    <location>
        <begin position="119"/>
        <end position="137"/>
    </location>
</feature>
<dbReference type="InterPro" id="IPR050173">
    <property type="entry name" value="ABC_transporter_C-like"/>
</dbReference>
<proteinExistence type="predicted"/>
<evidence type="ECO:0000256" key="3">
    <source>
        <dbReference type="ARBA" id="ARBA00022741"/>
    </source>
</evidence>
<dbReference type="Gene3D" id="1.20.1560.10">
    <property type="entry name" value="ABC transporter type 1, transmembrane domain"/>
    <property type="match status" value="1"/>
</dbReference>
<feature type="transmembrane region" description="Helical" evidence="7">
    <location>
        <begin position="294"/>
        <end position="311"/>
    </location>
</feature>
<dbReference type="GO" id="GO:0042626">
    <property type="term" value="F:ATPase-coupled transmembrane transporter activity"/>
    <property type="evidence" value="ECO:0007669"/>
    <property type="project" value="TreeGrafter"/>
</dbReference>
<feature type="transmembrane region" description="Helical" evidence="7">
    <location>
        <begin position="759"/>
        <end position="787"/>
    </location>
</feature>
<evidence type="ECO:0000256" key="7">
    <source>
        <dbReference type="SAM" id="Phobius"/>
    </source>
</evidence>
<dbReference type="PANTHER" id="PTHR24223">
    <property type="entry name" value="ATP-BINDING CASSETTE SUB-FAMILY C"/>
    <property type="match status" value="1"/>
</dbReference>
<evidence type="ECO:0000256" key="4">
    <source>
        <dbReference type="ARBA" id="ARBA00022840"/>
    </source>
</evidence>
<feature type="transmembrane region" description="Helical" evidence="7">
    <location>
        <begin position="149"/>
        <end position="169"/>
    </location>
</feature>
<dbReference type="InterPro" id="IPR027417">
    <property type="entry name" value="P-loop_NTPase"/>
</dbReference>
<reference evidence="9 10" key="1">
    <citation type="submission" date="2016-07" db="EMBL/GenBank/DDBJ databases">
        <title>Pervasive Adenine N6-methylation of Active Genes in Fungi.</title>
        <authorList>
            <consortium name="DOE Joint Genome Institute"/>
            <person name="Mondo S.J."/>
            <person name="Dannebaum R.O."/>
            <person name="Kuo R.C."/>
            <person name="Labutti K."/>
            <person name="Haridas S."/>
            <person name="Kuo A."/>
            <person name="Salamov A."/>
            <person name="Ahrendt S.R."/>
            <person name="Lipzen A."/>
            <person name="Sullivan W."/>
            <person name="Andreopoulos W.B."/>
            <person name="Clum A."/>
            <person name="Lindquist E."/>
            <person name="Daum C."/>
            <person name="Ramamoorthy G.K."/>
            <person name="Gryganskyi A."/>
            <person name="Culley D."/>
            <person name="Magnuson J.K."/>
            <person name="James T.Y."/>
            <person name="O'Malley M.A."/>
            <person name="Stajich J.E."/>
            <person name="Spatafora J.W."/>
            <person name="Visel A."/>
            <person name="Grigoriev I.V."/>
        </authorList>
    </citation>
    <scope>NUCLEOTIDE SEQUENCE [LARGE SCALE GENOMIC DNA]</scope>
    <source>
        <strain evidence="9 10">NRRL 2496</strain>
    </source>
</reference>
<feature type="domain" description="ABC transporter TMD0" evidence="8">
    <location>
        <begin position="3"/>
        <end position="143"/>
    </location>
</feature>
<feature type="transmembrane region" description="Helical" evidence="7">
    <location>
        <begin position="263"/>
        <end position="282"/>
    </location>
</feature>
<dbReference type="GO" id="GO:0016020">
    <property type="term" value="C:membrane"/>
    <property type="evidence" value="ECO:0007669"/>
    <property type="project" value="UniProtKB-SubCell"/>
</dbReference>
<keyword evidence="3" id="KW-0547">Nucleotide-binding</keyword>
<evidence type="ECO:0000259" key="8">
    <source>
        <dbReference type="Pfam" id="PF24357"/>
    </source>
</evidence>
<feature type="transmembrane region" description="Helical" evidence="7">
    <location>
        <begin position="387"/>
        <end position="407"/>
    </location>
</feature>
<feature type="transmembrane region" description="Helical" evidence="7">
    <location>
        <begin position="94"/>
        <end position="112"/>
    </location>
</feature>
<accession>A0A1X2H200</accession>
<dbReference type="InParanoid" id="A0A1X2H200"/>
<dbReference type="InterPro" id="IPR056227">
    <property type="entry name" value="TMD0_ABC"/>
</dbReference>
<keyword evidence="2 7" id="KW-0812">Transmembrane</keyword>
<evidence type="ECO:0000256" key="5">
    <source>
        <dbReference type="ARBA" id="ARBA00022989"/>
    </source>
</evidence>
<keyword evidence="5 7" id="KW-1133">Transmembrane helix</keyword>
<dbReference type="InterPro" id="IPR036640">
    <property type="entry name" value="ABC1_TM_sf"/>
</dbReference>
<dbReference type="Pfam" id="PF24357">
    <property type="entry name" value="TMD0_ABC"/>
    <property type="match status" value="1"/>
</dbReference>
<protein>
    <recommendedName>
        <fullName evidence="8">ABC transporter TMD0 domain-containing protein</fullName>
    </recommendedName>
</protein>
<sequence>MQCEDAEAWGPFSVSRQVDFTPCFEESVILLLPALFIWLAAPYRIARLVQKQRNRAKAIPYALTTAYMIKMATVFLWMFASFIRMALLHQWQQVQPWLNLTGMLMAFILNHVEYVRNRIASGVLMVYWFVLFFTHAIRLRTLFDTGIPYLGLYCAITLLPLVLLTLECWRPSQYRYIPLAQNQDSDTIRTLINNHNLLDRITFGWVSLVIREDIDVERLSGDTMVQNAAEKPKWLLQANGRSFFWPLLCRYWKPLLKASSSSAAAGLLLFMYPFLALTLIRWIDTNDASPTKTILASISLGLAILVQALLTQRAIFINVTIATCIQSELQRAWDEPYPLVRPMDIRLRDCRRLTDAIVSFSTALRSLLQIPLAVMCLLQYLERWKTLMCASTLAIMTIMTFAVQIAIQASCRTQEKYEQRLMTHMEQMCANQESVPLYGWDSYLREKCASIRRGSPTARIKTALMALQRALSVISLPLALMPVRAAADLPTTLAAVLIASLLRSSLTSVGRAWINILDGMRASGALARDCPPSLTGELVSLVVNPRDEGPLLSYLQQVYPDHACIQSTVGGTSIRDAIVQGRPWDPVRYQKVYKACGLDTTHNAYTTRKLVALARAAYTAAEVYILPRHFLLDLSGPIQQHITQQLLEGMWGDKTRILITALPTTEHVWYWGTVSRASIDIYNDKDVSATQWILLTVCQLGITLTQFSWLLWLLYSKSDYLGYMACAMLVLLSFGQQAMSRSLGDQNRAETYLRSLSRITSMCLSAGWIAIMIPFYVILVLPLGWLFAKIQSRGLATIWRIGSEGTQRIVLASAVQRRCAILNAALASLSLLGASLLAVLHIITATKLDPVLLGCSLLCALYLSNRLCRLDLENWQVLRSKPSVQSKRPDEEQQNSRIHLAPAEKVAVVTQHNVASGMQRRLLTPSHIGVLGQPVSLREWAYIPSPVFGTIRDTLDPLNMSPDADLWDALEQVHLQSRICQTDLGLDTLAHALSEHEQRNLCWARALLCHARVLVIDESNNEVVRDTDNNILHRHFADQVTLIMARQQETVMLAHRVLIVDELGMMAGMYKPQQLMGTKDLDFSFAHLSTTTQISR</sequence>
<keyword evidence="10" id="KW-1185">Reference proteome</keyword>
<dbReference type="Proteomes" id="UP000242180">
    <property type="component" value="Unassembled WGS sequence"/>
</dbReference>
<organism evidence="9 10">
    <name type="scientific">Syncephalastrum racemosum</name>
    <name type="common">Filamentous fungus</name>
    <dbReference type="NCBI Taxonomy" id="13706"/>
    <lineage>
        <taxon>Eukaryota</taxon>
        <taxon>Fungi</taxon>
        <taxon>Fungi incertae sedis</taxon>
        <taxon>Mucoromycota</taxon>
        <taxon>Mucoromycotina</taxon>
        <taxon>Mucoromycetes</taxon>
        <taxon>Mucorales</taxon>
        <taxon>Syncephalastraceae</taxon>
        <taxon>Syncephalastrum</taxon>
    </lineage>
</organism>
<evidence type="ECO:0000313" key="9">
    <source>
        <dbReference type="EMBL" id="ORY91834.1"/>
    </source>
</evidence>